<comment type="caution">
    <text evidence="5">The sequence shown here is derived from an EMBL/GenBank/DDBJ whole genome shotgun (WGS) entry which is preliminary data.</text>
</comment>
<dbReference type="PANTHER" id="PTHR31344:SF0">
    <property type="entry name" value="NUCLEAR PORE COMPLEX PROTEIN NUP205"/>
    <property type="match status" value="1"/>
</dbReference>
<reference evidence="5" key="1">
    <citation type="submission" date="2021-06" db="EMBL/GenBank/DDBJ databases">
        <authorList>
            <person name="Kallberg Y."/>
            <person name="Tangrot J."/>
            <person name="Rosling A."/>
        </authorList>
    </citation>
    <scope>NUCLEOTIDE SEQUENCE</scope>
    <source>
        <strain evidence="5">MT106</strain>
    </source>
</reference>
<keyword evidence="3" id="KW-0813">Transport</keyword>
<comment type="similarity">
    <text evidence="2">Belongs to the NUP186/NUP192/NUP205 family.</text>
</comment>
<dbReference type="GO" id="GO:0017056">
    <property type="term" value="F:structural constituent of nuclear pore"/>
    <property type="evidence" value="ECO:0007669"/>
    <property type="project" value="TreeGrafter"/>
</dbReference>
<dbReference type="InterPro" id="IPR021827">
    <property type="entry name" value="Nup186/Nup192/Nup205"/>
</dbReference>
<dbReference type="GO" id="GO:0044611">
    <property type="term" value="C:nuclear pore inner ring"/>
    <property type="evidence" value="ECO:0007669"/>
    <property type="project" value="TreeGrafter"/>
</dbReference>
<dbReference type="GO" id="GO:0006999">
    <property type="term" value="P:nuclear pore organization"/>
    <property type="evidence" value="ECO:0007669"/>
    <property type="project" value="TreeGrafter"/>
</dbReference>
<evidence type="ECO:0000256" key="2">
    <source>
        <dbReference type="ARBA" id="ARBA00005892"/>
    </source>
</evidence>
<evidence type="ECO:0000313" key="6">
    <source>
        <dbReference type="Proteomes" id="UP000789831"/>
    </source>
</evidence>
<comment type="subcellular location">
    <subcellularLocation>
        <location evidence="1">Nucleus</location>
    </subcellularLocation>
</comment>
<protein>
    <submittedName>
        <fullName evidence="5">4693_t:CDS:1</fullName>
    </submittedName>
</protein>
<dbReference type="Proteomes" id="UP000789831">
    <property type="component" value="Unassembled WGS sequence"/>
</dbReference>
<sequence length="2068" mass="237774">MNAFSWRLDTFKNLYNDITRARELPSTASIRDLSHKLQTEKHSFLILLDFPQKTGKRDAFKKDPNSEDLEFEFTGTKYFIRPEFADQILLFSDIFNLDEYLAAHILLKSNEQQASIYQKSAVETAMIYFLSERSFMLACLELIIQYAYDKELPPDLRDLYSRFVQDLIREYESNSALSYSFALHILKTIQLLKAQIDRFQTDIKTPMQPNGTLTSIQRVSFESANDGINDLNQQYLILGRVLYHFSYNFQLNPEEIMEVTKLLHKIDHQNIIIPHLIMSLLASIDIAKENATDLTVSFKRYEALKNDQSFIKNFNKLLVNDVKKSGNGWEIKGIHEIILLQWILFIWEILPRNPSLRKELNLTEDQLLQLANEVIQKDVFQLIIKYFLEFQITNDALDEDDPLSPLQGKIFSKDPAQKITGFSIEDEFQDSVIKQLQSLVRSFISKMSQCIQQIKRREEDAIQAAKLPQQPTSSKTKDTVSDLRHDLAVFFFLVAILYRSPDSGLKFWENRSFLKFGTSVSEARMIRAYLEMLCSLATGPKSSEQADKFLSIEDQNTEWCSWKMLDKALVLYGSPPAIRVSPGASGMQSQTDNKIRPDESSILSAFIRVQSQVVQHSETAQNRFQKENVVTKLFTLLNRELMPKLKAAVINSIAAFCKSIPGNVNNIVWDVWKFLENSQLVHTIPKQTPLGSSSQPITPPGGSGMKKELTESESVYQTYPQTLAFLNLINTLIQIDHECAGLLFGFPAVASSIPLDLGSTYRTPGITPYISFIIDSVFIKAPLRSYRNPLEKWKVMAKSLEIIEKCLLSFELTGSLFHNIGAHQSAIRQDGSGRSQNMESSINVDIVRSLSLHPGFDIMKRLLSKSGLIEAMFDCINDAGIKLSENSEKTPFFKETVLRALRIIDMASQKEARFSRILIPLVRENIPGNFENVFLSQSKIVIQIALLLICGYDDICLYAVKILLRLSRYKAFSDVDRTDGRGINRLVKILASSDESDRILSGFVDHLENGRGENDLNTIIDYEEDSIMQIMEGTSLGHFLEENIDVSSQSVRLAIADLILDNLRPGVRSPTIAHFLLGYEFEGTMRKATIQFSNAYDTKRSCFDLILSLFGHSNKELDLNDEVRSSEFAQNNPSLAARFYEIIYRLCSDSRTSEPTMIHLRTINFCAGQFKALPIHVTKPQSSERVDDSTLIKLDNTKMKIDFNTITFNLDQRTWLFKILALELLRCQIYSQIARLLSSMLGSDSIQEWDHELSMDEETDNSVLNGQDDSQSMAKLLELLDMLDHQWIDDEWALGNFQRRYFDRLDINTYTTKNKRGTPIYAIRDIYTALRSLGNSLRKHGAVSNIQEMEQEFHMILRFCYSHNRRTEYESIKLECYRGWREVTDVIIYNHYEILNFDRREPIIIEIVTALLPKIRSNEYLITSHILSYVLVSAMSKLCQDRRSQSTLQIMTNENTLSLKTRLPPEKLQDIFRLIIYGIIAGYANTEMRMNFYVALYLYLQYCSPESEYIISPSNSHTVDNSRDVSSMSLLGGGASRMWGSSSTRVNGSNQKLIAANFAMLKELGDRLLNFLRSDASAGHVAVQLSAITTLNSLCDLYKRERDNSVVDYLMKAHFVTETLQELKRSDDFLRHYYGRSSADQSILHAAYLFESRIALLIRIAQRPEFAIKLLNFGIIEYLEKMTFLDERPTYNRTAADLQGRTGYLRYHQLLLWILRLVGSILTSAGHNNIVGLNKVLKFINSHQGVLAEIFTDYVSPVSHDDDEICVIYLKVLCEVVSIFYYVGNGIESLDKDRHEKRQPTFYSLLKENIARYFFFGDWRSQMMDDEEEKRFKHMHKFLRHLNTNLLAWSYRVTEFTSAASEYRPIFVASLETANRRDETQTEKEPELSALVICLRTLVEGLFNLLQRFHEESQKLDNYNLISQADIDEILTKISENYPQLLNNEQRKTLAIQELHKMRLETSRNINSCLNDLEIALLLLWRHLEYYLASKSGSPTNFSEQPISMSSMTATVSERLRTDTQLHLKSSFDKLATLDKNLTKEVIDNYKMRITYIYMLLRKINAIFGSQT</sequence>
<dbReference type="PANTHER" id="PTHR31344">
    <property type="entry name" value="NUCLEAR PORE COMPLEX PROTEIN NUP205"/>
    <property type="match status" value="1"/>
</dbReference>
<evidence type="ECO:0000256" key="4">
    <source>
        <dbReference type="ARBA" id="ARBA00023242"/>
    </source>
</evidence>
<name>A0A9N8YRR4_9GLOM</name>
<dbReference type="OrthoDB" id="2019644at2759"/>
<keyword evidence="6" id="KW-1185">Reference proteome</keyword>
<evidence type="ECO:0000256" key="1">
    <source>
        <dbReference type="ARBA" id="ARBA00004123"/>
    </source>
</evidence>
<gene>
    <name evidence="5" type="ORF">AGERDE_LOCUS1211</name>
</gene>
<evidence type="ECO:0000313" key="5">
    <source>
        <dbReference type="EMBL" id="CAG8442996.1"/>
    </source>
</evidence>
<organism evidence="5 6">
    <name type="scientific">Ambispora gerdemannii</name>
    <dbReference type="NCBI Taxonomy" id="144530"/>
    <lineage>
        <taxon>Eukaryota</taxon>
        <taxon>Fungi</taxon>
        <taxon>Fungi incertae sedis</taxon>
        <taxon>Mucoromycota</taxon>
        <taxon>Glomeromycotina</taxon>
        <taxon>Glomeromycetes</taxon>
        <taxon>Archaeosporales</taxon>
        <taxon>Ambisporaceae</taxon>
        <taxon>Ambispora</taxon>
    </lineage>
</organism>
<proteinExistence type="inferred from homology"/>
<evidence type="ECO:0000256" key="3">
    <source>
        <dbReference type="ARBA" id="ARBA00022448"/>
    </source>
</evidence>
<dbReference type="EMBL" id="CAJVPL010000079">
    <property type="protein sequence ID" value="CAG8442996.1"/>
    <property type="molecule type" value="Genomic_DNA"/>
</dbReference>
<accession>A0A9N8YRR4</accession>
<keyword evidence="4" id="KW-0539">Nucleus</keyword>
<dbReference type="Pfam" id="PF11894">
    <property type="entry name" value="Nup192"/>
    <property type="match status" value="1"/>
</dbReference>